<accession>A0AAW0K517</accession>
<dbReference type="Proteomes" id="UP001488838">
    <property type="component" value="Unassembled WGS sequence"/>
</dbReference>
<dbReference type="AlphaFoldDB" id="A0AAW0K517"/>
<name>A0AAW0K517_MYOGA</name>
<evidence type="ECO:0000313" key="2">
    <source>
        <dbReference type="Proteomes" id="UP001488838"/>
    </source>
</evidence>
<sequence length="142" mass="16295">MKNHSSTVQRAAMGWRLSARSGPRFKEALGGPAWDYRNIIEKLQVQREHEDVVASLEQQFSPMMQAEFSVLVDVLYSPELLFPEGSDARIRCGAFMSKLINHTKKLMEKEEKLCIKILQTLREMLEKKDSFVEEYKGDGNAT</sequence>
<comment type="caution">
    <text evidence="1">The sequence shown here is derived from an EMBL/GenBank/DDBJ whole genome shotgun (WGS) entry which is preliminary data.</text>
</comment>
<keyword evidence="2" id="KW-1185">Reference proteome</keyword>
<dbReference type="PANTHER" id="PTHR45816">
    <property type="entry name" value="MIR DOMAIN-CONTAINING PROTEIN"/>
    <property type="match status" value="1"/>
</dbReference>
<dbReference type="PANTHER" id="PTHR45816:SF3">
    <property type="entry name" value="INOSITOL 1,4,5-TRISPHOSPHATE RECEPTOR"/>
    <property type="match status" value="1"/>
</dbReference>
<dbReference type="EMBL" id="JBBHLL010000005">
    <property type="protein sequence ID" value="KAK7833998.1"/>
    <property type="molecule type" value="Genomic_DNA"/>
</dbReference>
<proteinExistence type="predicted"/>
<evidence type="ECO:0000313" key="1">
    <source>
        <dbReference type="EMBL" id="KAK7833998.1"/>
    </source>
</evidence>
<dbReference type="InterPro" id="IPR015925">
    <property type="entry name" value="Ryanodine_IP3_receptor"/>
</dbReference>
<feature type="non-terminal residue" evidence="1">
    <location>
        <position position="142"/>
    </location>
</feature>
<reference evidence="1 2" key="1">
    <citation type="journal article" date="2023" name="bioRxiv">
        <title>Conserved and derived expression patterns and positive selection on dental genes reveal complex evolutionary context of ever-growing rodent molars.</title>
        <authorList>
            <person name="Calamari Z.T."/>
            <person name="Song A."/>
            <person name="Cohen E."/>
            <person name="Akter M."/>
            <person name="Roy R.D."/>
            <person name="Hallikas O."/>
            <person name="Christensen M.M."/>
            <person name="Li P."/>
            <person name="Marangoni P."/>
            <person name="Jernvall J."/>
            <person name="Klein O.D."/>
        </authorList>
    </citation>
    <scope>NUCLEOTIDE SEQUENCE [LARGE SCALE GENOMIC DNA]</scope>
    <source>
        <strain evidence="1">V071</strain>
    </source>
</reference>
<dbReference type="GO" id="GO:0006816">
    <property type="term" value="P:calcium ion transport"/>
    <property type="evidence" value="ECO:0007669"/>
    <property type="project" value="InterPro"/>
</dbReference>
<protein>
    <submittedName>
        <fullName evidence="1">Uncharacterized protein</fullName>
    </submittedName>
</protein>
<gene>
    <name evidence="1" type="ORF">U0070_004979</name>
</gene>
<organism evidence="1 2">
    <name type="scientific">Myodes glareolus</name>
    <name type="common">Bank vole</name>
    <name type="synonym">Clethrionomys glareolus</name>
    <dbReference type="NCBI Taxonomy" id="447135"/>
    <lineage>
        <taxon>Eukaryota</taxon>
        <taxon>Metazoa</taxon>
        <taxon>Chordata</taxon>
        <taxon>Craniata</taxon>
        <taxon>Vertebrata</taxon>
        <taxon>Euteleostomi</taxon>
        <taxon>Mammalia</taxon>
        <taxon>Eutheria</taxon>
        <taxon>Euarchontoglires</taxon>
        <taxon>Glires</taxon>
        <taxon>Rodentia</taxon>
        <taxon>Myomorpha</taxon>
        <taxon>Muroidea</taxon>
        <taxon>Cricetidae</taxon>
        <taxon>Arvicolinae</taxon>
        <taxon>Myodes</taxon>
    </lineage>
</organism>